<dbReference type="Pfam" id="PF08451">
    <property type="entry name" value="A_deaminase_N"/>
    <property type="match status" value="1"/>
</dbReference>
<comment type="similarity">
    <text evidence="3">Belongs to the metallo-dependent hydrolases superfamily. Adenosine and AMP deaminases family. ADGF subfamily.</text>
</comment>
<accession>A0A6P8XDZ5</accession>
<dbReference type="PANTHER" id="PTHR11409">
    <property type="entry name" value="ADENOSINE DEAMINASE"/>
    <property type="match status" value="1"/>
</dbReference>
<gene>
    <name evidence="14" type="primary">LOC117572312</name>
</gene>
<evidence type="ECO:0000256" key="4">
    <source>
        <dbReference type="ARBA" id="ARBA00012784"/>
    </source>
</evidence>
<evidence type="ECO:0000256" key="2">
    <source>
        <dbReference type="ARBA" id="ARBA00004613"/>
    </source>
</evidence>
<comment type="catalytic activity">
    <reaction evidence="10">
        <text>adenosine + H2O + H(+) = inosine + NH4(+)</text>
        <dbReference type="Rhea" id="RHEA:24408"/>
        <dbReference type="ChEBI" id="CHEBI:15377"/>
        <dbReference type="ChEBI" id="CHEBI:15378"/>
        <dbReference type="ChEBI" id="CHEBI:16335"/>
        <dbReference type="ChEBI" id="CHEBI:17596"/>
        <dbReference type="ChEBI" id="CHEBI:28938"/>
        <dbReference type="EC" id="3.5.4.4"/>
    </reaction>
</comment>
<evidence type="ECO:0000256" key="10">
    <source>
        <dbReference type="ARBA" id="ARBA00047764"/>
    </source>
</evidence>
<keyword evidence="6" id="KW-0964">Secreted</keyword>
<comment type="subcellular location">
    <subcellularLocation>
        <location evidence="2">Secreted</location>
    </subcellularLocation>
</comment>
<dbReference type="PANTHER" id="PTHR11409:SF39">
    <property type="entry name" value="ADENOSINE DEAMINASE 2"/>
    <property type="match status" value="1"/>
</dbReference>
<dbReference type="EC" id="3.5.4.4" evidence="4"/>
<dbReference type="Gene3D" id="3.20.20.140">
    <property type="entry name" value="Metal-dependent hydrolases"/>
    <property type="match status" value="1"/>
</dbReference>
<evidence type="ECO:0000256" key="1">
    <source>
        <dbReference type="ARBA" id="ARBA00001947"/>
    </source>
</evidence>
<keyword evidence="13" id="KW-1185">Reference proteome</keyword>
<dbReference type="InterPro" id="IPR006330">
    <property type="entry name" value="Ado/ade_deaminase"/>
</dbReference>
<protein>
    <recommendedName>
        <fullName evidence="5">Adenosine deaminase</fullName>
        <ecNumber evidence="4">3.5.4.4</ecNumber>
    </recommendedName>
</protein>
<feature type="domain" description="Adenosine/AMP deaminase N-terminal" evidence="12">
    <location>
        <begin position="45"/>
        <end position="128"/>
    </location>
</feature>
<dbReference type="CDD" id="cd01321">
    <property type="entry name" value="ADGF"/>
    <property type="match status" value="1"/>
</dbReference>
<reference evidence="14" key="1">
    <citation type="submission" date="2025-08" db="UniProtKB">
        <authorList>
            <consortium name="RefSeq"/>
        </authorList>
    </citation>
    <scope>IDENTIFICATION</scope>
    <source>
        <strain evidence="14">15112-1751.03</strain>
        <tissue evidence="14">Whole Adult</tissue>
    </source>
</reference>
<dbReference type="GO" id="GO:0005615">
    <property type="term" value="C:extracellular space"/>
    <property type="evidence" value="ECO:0007669"/>
    <property type="project" value="InterPro"/>
</dbReference>
<sequence length="531" mass="61269">MSSICFQNFKFASPATMLKLRFCGSMMRCLSRCAQKKYEPISISKSLRENSPEAYAIMREAVIKLERQSARFTNVLLSPKEQAANEVIMREKNAEYNKGYLEPGNGNTDEPPYLVLNKIKETPLYSLLQKMPKGGLLHAHDTAICSSAYLVELTYRKHLWICTKNEGADAIAFRFSKEKPTMKATEECSWEPMEEFRERRGEANVIKYLLRRFSMYPVSSYATNNAAWQDFMSIFMLLDGLLLFAPVWRDYYYNALTELHADGVQYLELRSVMPNLYCINGEQLDIMDTMEIYKSETERFKANNPDFIDAKLIYAPLRIVEPKVCEDYIKNCIAFKKNYSTFLAGFDLVGQEELGRPLIDFVEQLLKLPEDINFYFHAGETNWYGTSIDENLVDAVLLGTKRIGHGYAIIKHPLVMNMLKQLDIAVEVCPVSNQVLQLGQDYHNHPAAMLIANGVPIVISSDDPSFWWASPLTHDFYYAFLGIAPFHADLRFLKQMAMNSIRYNAMAEEEKKKAFEKWQKQWDKWIDDVAK</sequence>
<dbReference type="InterPro" id="IPR013659">
    <property type="entry name" value="A_deaminase_N"/>
</dbReference>
<evidence type="ECO:0000313" key="14">
    <source>
        <dbReference type="RefSeq" id="XP_034110934.1"/>
    </source>
</evidence>
<dbReference type="GO" id="GO:0046872">
    <property type="term" value="F:metal ion binding"/>
    <property type="evidence" value="ECO:0007669"/>
    <property type="project" value="UniProtKB-KW"/>
</dbReference>
<evidence type="ECO:0000259" key="11">
    <source>
        <dbReference type="Pfam" id="PF00962"/>
    </source>
</evidence>
<evidence type="ECO:0000259" key="12">
    <source>
        <dbReference type="Pfam" id="PF08451"/>
    </source>
</evidence>
<dbReference type="SUPFAM" id="SSF51556">
    <property type="entry name" value="Metallo-dependent hydrolases"/>
    <property type="match status" value="1"/>
</dbReference>
<dbReference type="CTD" id="39975"/>
<keyword evidence="8" id="KW-0732">Signal</keyword>
<keyword evidence="7" id="KW-0479">Metal-binding</keyword>
<comment type="cofactor">
    <cofactor evidence="1">
        <name>Zn(2+)</name>
        <dbReference type="ChEBI" id="CHEBI:29105"/>
    </cofactor>
</comment>
<evidence type="ECO:0000256" key="5">
    <source>
        <dbReference type="ARBA" id="ARBA00018099"/>
    </source>
</evidence>
<dbReference type="GO" id="GO:0004000">
    <property type="term" value="F:adenosine deaminase activity"/>
    <property type="evidence" value="ECO:0007669"/>
    <property type="project" value="InterPro"/>
</dbReference>
<dbReference type="OrthoDB" id="7202371at2759"/>
<dbReference type="GeneID" id="117572312"/>
<dbReference type="InterPro" id="IPR006331">
    <property type="entry name" value="ADGF"/>
</dbReference>
<evidence type="ECO:0000256" key="9">
    <source>
        <dbReference type="ARBA" id="ARBA00022801"/>
    </source>
</evidence>
<dbReference type="RefSeq" id="XP_034110934.1">
    <property type="nucleotide sequence ID" value="XM_034255043.2"/>
</dbReference>
<evidence type="ECO:0000256" key="7">
    <source>
        <dbReference type="ARBA" id="ARBA00022723"/>
    </source>
</evidence>
<name>A0A6P8XDZ5_DROAB</name>
<dbReference type="Pfam" id="PF00962">
    <property type="entry name" value="A_deaminase"/>
    <property type="match status" value="1"/>
</dbReference>
<dbReference type="InterPro" id="IPR001365">
    <property type="entry name" value="A_deaminase_dom"/>
</dbReference>
<organism evidence="13 14">
    <name type="scientific">Drosophila albomicans</name>
    <name type="common">Fruit fly</name>
    <dbReference type="NCBI Taxonomy" id="7291"/>
    <lineage>
        <taxon>Eukaryota</taxon>
        <taxon>Metazoa</taxon>
        <taxon>Ecdysozoa</taxon>
        <taxon>Arthropoda</taxon>
        <taxon>Hexapoda</taxon>
        <taxon>Insecta</taxon>
        <taxon>Pterygota</taxon>
        <taxon>Neoptera</taxon>
        <taxon>Endopterygota</taxon>
        <taxon>Diptera</taxon>
        <taxon>Brachycera</taxon>
        <taxon>Muscomorpha</taxon>
        <taxon>Ephydroidea</taxon>
        <taxon>Drosophilidae</taxon>
        <taxon>Drosophila</taxon>
    </lineage>
</organism>
<evidence type="ECO:0000256" key="3">
    <source>
        <dbReference type="ARBA" id="ARBA00006083"/>
    </source>
</evidence>
<keyword evidence="9" id="KW-0378">Hydrolase</keyword>
<feature type="domain" description="Adenosine deaminase" evidence="11">
    <location>
        <begin position="221"/>
        <end position="517"/>
    </location>
</feature>
<dbReference type="AlphaFoldDB" id="A0A6P8XDZ5"/>
<dbReference type="GO" id="GO:0006154">
    <property type="term" value="P:adenosine catabolic process"/>
    <property type="evidence" value="ECO:0007669"/>
    <property type="project" value="InterPro"/>
</dbReference>
<dbReference type="InterPro" id="IPR032466">
    <property type="entry name" value="Metal_Hydrolase"/>
</dbReference>
<dbReference type="FunFam" id="3.20.20.140:FF:000017">
    <property type="entry name" value="Adenosine deaminase 2"/>
    <property type="match status" value="1"/>
</dbReference>
<dbReference type="NCBIfam" id="TIGR01431">
    <property type="entry name" value="adm_rel"/>
    <property type="match status" value="1"/>
</dbReference>
<proteinExistence type="inferred from homology"/>
<evidence type="ECO:0000256" key="8">
    <source>
        <dbReference type="ARBA" id="ARBA00022729"/>
    </source>
</evidence>
<evidence type="ECO:0000256" key="6">
    <source>
        <dbReference type="ARBA" id="ARBA00022525"/>
    </source>
</evidence>
<evidence type="ECO:0000313" key="13">
    <source>
        <dbReference type="Proteomes" id="UP000515160"/>
    </source>
</evidence>
<dbReference type="Proteomes" id="UP000515160">
    <property type="component" value="Chromosome 3"/>
</dbReference>
<dbReference type="GO" id="GO:0046103">
    <property type="term" value="P:inosine biosynthetic process"/>
    <property type="evidence" value="ECO:0007669"/>
    <property type="project" value="TreeGrafter"/>
</dbReference>